<feature type="domain" description="Serpin" evidence="6">
    <location>
        <begin position="54"/>
        <end position="415"/>
    </location>
</feature>
<protein>
    <recommendedName>
        <fullName evidence="6">Serpin domain-containing protein</fullName>
    </recommendedName>
</protein>
<feature type="signal peptide" evidence="5">
    <location>
        <begin position="1"/>
        <end position="26"/>
    </location>
</feature>
<evidence type="ECO:0000256" key="1">
    <source>
        <dbReference type="ARBA" id="ARBA00009500"/>
    </source>
</evidence>
<keyword evidence="8" id="KW-1185">Reference proteome</keyword>
<dbReference type="InterPro" id="IPR042185">
    <property type="entry name" value="Serpin_sf_2"/>
</dbReference>
<proteinExistence type="inferred from homology"/>
<dbReference type="InterPro" id="IPR042178">
    <property type="entry name" value="Serpin_sf_1"/>
</dbReference>
<evidence type="ECO:0000313" key="7">
    <source>
        <dbReference type="EMBL" id="KAK0170428.1"/>
    </source>
</evidence>
<keyword evidence="3" id="KW-0722">Serine protease inhibitor</keyword>
<dbReference type="GO" id="GO:0004867">
    <property type="term" value="F:serine-type endopeptidase inhibitor activity"/>
    <property type="evidence" value="ECO:0007669"/>
    <property type="project" value="UniProtKB-KW"/>
</dbReference>
<comment type="similarity">
    <text evidence="1 4">Belongs to the serpin family.</text>
</comment>
<keyword evidence="5" id="KW-0732">Signal</keyword>
<dbReference type="Pfam" id="PF00079">
    <property type="entry name" value="Serpin"/>
    <property type="match status" value="1"/>
</dbReference>
<dbReference type="InterPro" id="IPR023795">
    <property type="entry name" value="Serpin_CS"/>
</dbReference>
<dbReference type="SMART" id="SM00093">
    <property type="entry name" value="SERPIN"/>
    <property type="match status" value="1"/>
</dbReference>
<reference evidence="7" key="1">
    <citation type="journal article" date="2023" name="bioRxiv">
        <title>Scaffold-level genome assemblies of two parasitoid biocontrol wasps reveal the parthenogenesis mechanism and an associated novel virus.</title>
        <authorList>
            <person name="Inwood S."/>
            <person name="Skelly J."/>
            <person name="Guhlin J."/>
            <person name="Harrop T."/>
            <person name="Goldson S."/>
            <person name="Dearden P."/>
        </authorList>
    </citation>
    <scope>NUCLEOTIDE SEQUENCE</scope>
    <source>
        <strain evidence="7">Irish</strain>
        <tissue evidence="7">Whole body</tissue>
    </source>
</reference>
<dbReference type="AlphaFoldDB" id="A0AA39FJ41"/>
<dbReference type="GO" id="GO:0005615">
    <property type="term" value="C:extracellular space"/>
    <property type="evidence" value="ECO:0007669"/>
    <property type="project" value="InterPro"/>
</dbReference>
<evidence type="ECO:0000256" key="3">
    <source>
        <dbReference type="ARBA" id="ARBA00022900"/>
    </source>
</evidence>
<dbReference type="CDD" id="cd19601">
    <property type="entry name" value="serpin42Da-like"/>
    <property type="match status" value="1"/>
</dbReference>
<reference evidence="7" key="2">
    <citation type="submission" date="2023-03" db="EMBL/GenBank/DDBJ databases">
        <authorList>
            <person name="Inwood S.N."/>
            <person name="Skelly J.G."/>
            <person name="Guhlin J."/>
            <person name="Harrop T.W.R."/>
            <person name="Goldson S.G."/>
            <person name="Dearden P.K."/>
        </authorList>
    </citation>
    <scope>NUCLEOTIDE SEQUENCE</scope>
    <source>
        <strain evidence="7">Irish</strain>
        <tissue evidence="7">Whole body</tissue>
    </source>
</reference>
<evidence type="ECO:0000313" key="8">
    <source>
        <dbReference type="Proteomes" id="UP001168990"/>
    </source>
</evidence>
<gene>
    <name evidence="7" type="ORF">PV328_010994</name>
</gene>
<dbReference type="Gene3D" id="2.30.39.10">
    <property type="entry name" value="Alpha-1-antitrypsin, domain 1"/>
    <property type="match status" value="1"/>
</dbReference>
<dbReference type="PANTHER" id="PTHR11461:SF211">
    <property type="entry name" value="GH10112P-RELATED"/>
    <property type="match status" value="1"/>
</dbReference>
<dbReference type="SUPFAM" id="SSF56574">
    <property type="entry name" value="Serpins"/>
    <property type="match status" value="1"/>
</dbReference>
<dbReference type="PROSITE" id="PS00284">
    <property type="entry name" value="SERPIN"/>
    <property type="match status" value="1"/>
</dbReference>
<dbReference type="EMBL" id="JAQQBS010000004">
    <property type="protein sequence ID" value="KAK0170428.1"/>
    <property type="molecule type" value="Genomic_DNA"/>
</dbReference>
<evidence type="ECO:0000259" key="6">
    <source>
        <dbReference type="SMART" id="SM00093"/>
    </source>
</evidence>
<accession>A0AA39FJ41</accession>
<evidence type="ECO:0000256" key="5">
    <source>
        <dbReference type="SAM" id="SignalP"/>
    </source>
</evidence>
<dbReference type="InterPro" id="IPR036186">
    <property type="entry name" value="Serpin_sf"/>
</dbReference>
<sequence>MNFQLSKFILAIVIPIYHIGILPTMAVQEDNSPSELQNIEALRSVSMGLNKFAAEFYKHTSENMGSNLICSPFSAGAVLSMTAHGAAGNTEQQMRTSLHLPNDRAIGLRGFQSLFETLNNVTNVQLSLANKIFVTKDLEVKDNFLNLTANSFKSEVENLDFTNTQVASKKINTWCEEKTKNLIKDVIKAEDLIDAVMVLVNAVYFKGIWETKFDPSKTLNKTFYINENTTNDVPMMRQRNKFNYGELSELDAVFVELPYKSENENDSTSMFIICPNQINGLKKAQNNIENVDFQQLHDQHQMTEIQLSLPKFQIESTLDLKPILKNMGMTDMFDNADFSGISNIQLSVAKVIQKAFIEVNEEGSEAAAITAVHMVRTSMFLRPEPLELSIDRPFIYAIYHAPTNSILFQGHILHLSA</sequence>
<dbReference type="Gene3D" id="3.30.497.10">
    <property type="entry name" value="Antithrombin, subunit I, domain 2"/>
    <property type="match status" value="1"/>
</dbReference>
<organism evidence="7 8">
    <name type="scientific">Microctonus aethiopoides</name>
    <dbReference type="NCBI Taxonomy" id="144406"/>
    <lineage>
        <taxon>Eukaryota</taxon>
        <taxon>Metazoa</taxon>
        <taxon>Ecdysozoa</taxon>
        <taxon>Arthropoda</taxon>
        <taxon>Hexapoda</taxon>
        <taxon>Insecta</taxon>
        <taxon>Pterygota</taxon>
        <taxon>Neoptera</taxon>
        <taxon>Endopterygota</taxon>
        <taxon>Hymenoptera</taxon>
        <taxon>Apocrita</taxon>
        <taxon>Ichneumonoidea</taxon>
        <taxon>Braconidae</taxon>
        <taxon>Euphorinae</taxon>
        <taxon>Microctonus</taxon>
    </lineage>
</organism>
<comment type="caution">
    <text evidence="7">The sequence shown here is derived from an EMBL/GenBank/DDBJ whole genome shotgun (WGS) entry which is preliminary data.</text>
</comment>
<evidence type="ECO:0000256" key="2">
    <source>
        <dbReference type="ARBA" id="ARBA00022690"/>
    </source>
</evidence>
<name>A0AA39FJ41_9HYME</name>
<dbReference type="Proteomes" id="UP001168990">
    <property type="component" value="Unassembled WGS sequence"/>
</dbReference>
<dbReference type="PANTHER" id="PTHR11461">
    <property type="entry name" value="SERINE PROTEASE INHIBITOR, SERPIN"/>
    <property type="match status" value="1"/>
</dbReference>
<keyword evidence="2" id="KW-0646">Protease inhibitor</keyword>
<feature type="chain" id="PRO_5041403215" description="Serpin domain-containing protein" evidence="5">
    <location>
        <begin position="27"/>
        <end position="417"/>
    </location>
</feature>
<dbReference type="InterPro" id="IPR023796">
    <property type="entry name" value="Serpin_dom"/>
</dbReference>
<dbReference type="InterPro" id="IPR000215">
    <property type="entry name" value="Serpin_fam"/>
</dbReference>
<evidence type="ECO:0000256" key="4">
    <source>
        <dbReference type="RuleBase" id="RU000411"/>
    </source>
</evidence>